<keyword evidence="1" id="KW-1133">Transmembrane helix</keyword>
<protein>
    <recommendedName>
        <fullName evidence="4">B box-type domain-containing protein</fullName>
    </recommendedName>
</protein>
<keyword evidence="1" id="KW-0812">Transmembrane</keyword>
<comment type="caution">
    <text evidence="2">The sequence shown here is derived from an EMBL/GenBank/DDBJ whole genome shotgun (WGS) entry which is preliminary data.</text>
</comment>
<evidence type="ECO:0000313" key="3">
    <source>
        <dbReference type="Proteomes" id="UP000663992"/>
    </source>
</evidence>
<dbReference type="RefSeq" id="WP_206596779.1">
    <property type="nucleotide sequence ID" value="NZ_JAFKCS010000280.1"/>
</dbReference>
<evidence type="ECO:0000313" key="2">
    <source>
        <dbReference type="EMBL" id="MBN7822943.1"/>
    </source>
</evidence>
<accession>A0ABS3D0N8</accession>
<gene>
    <name evidence="2" type="ORF">J0A65_23975</name>
</gene>
<evidence type="ECO:0000256" key="1">
    <source>
        <dbReference type="SAM" id="Phobius"/>
    </source>
</evidence>
<evidence type="ECO:0008006" key="4">
    <source>
        <dbReference type="Google" id="ProtNLM"/>
    </source>
</evidence>
<organism evidence="2 3">
    <name type="scientific">Bowmanella yangjiangensis</name>
    <dbReference type="NCBI Taxonomy" id="2811230"/>
    <lineage>
        <taxon>Bacteria</taxon>
        <taxon>Pseudomonadati</taxon>
        <taxon>Pseudomonadota</taxon>
        <taxon>Gammaproteobacteria</taxon>
        <taxon>Alteromonadales</taxon>
        <taxon>Alteromonadaceae</taxon>
        <taxon>Bowmanella</taxon>
    </lineage>
</organism>
<keyword evidence="3" id="KW-1185">Reference proteome</keyword>
<keyword evidence="1" id="KW-0472">Membrane</keyword>
<dbReference type="EMBL" id="JAFKCS010000280">
    <property type="protein sequence ID" value="MBN7822943.1"/>
    <property type="molecule type" value="Genomic_DNA"/>
</dbReference>
<proteinExistence type="predicted"/>
<feature type="transmembrane region" description="Helical" evidence="1">
    <location>
        <begin position="68"/>
        <end position="87"/>
    </location>
</feature>
<sequence length="130" mass="14271">MQCHNHEIQAVATCKNCYKAICRDCLSLVNGICACKNSCEQAVTDLEEYLSLSKQSIKKISNTYKNGAIFNFICGLVFFIIGIAPVITGSNYGVTIFAVLGLAFFYGSYASYKGGKRLETNEKAQRRTGV</sequence>
<dbReference type="Proteomes" id="UP000663992">
    <property type="component" value="Unassembled WGS sequence"/>
</dbReference>
<name>A0ABS3D0N8_9ALTE</name>
<reference evidence="2 3" key="1">
    <citation type="submission" date="2021-03" db="EMBL/GenBank/DDBJ databases">
        <title>novel species isolated from a fishpond in China.</title>
        <authorList>
            <person name="Lu H."/>
            <person name="Cai Z."/>
        </authorList>
    </citation>
    <scope>NUCLEOTIDE SEQUENCE [LARGE SCALE GENOMIC DNA]</scope>
    <source>
        <strain evidence="2 3">Y57</strain>
    </source>
</reference>
<feature type="transmembrane region" description="Helical" evidence="1">
    <location>
        <begin position="93"/>
        <end position="112"/>
    </location>
</feature>